<protein>
    <submittedName>
        <fullName evidence="6">Bile acid:sodium symporter family protein</fullName>
    </submittedName>
</protein>
<evidence type="ECO:0000256" key="3">
    <source>
        <dbReference type="ARBA" id="ARBA00022989"/>
    </source>
</evidence>
<dbReference type="Gene3D" id="1.20.1530.20">
    <property type="match status" value="1"/>
</dbReference>
<feature type="transmembrane region" description="Helical" evidence="5">
    <location>
        <begin position="200"/>
        <end position="220"/>
    </location>
</feature>
<evidence type="ECO:0000256" key="1">
    <source>
        <dbReference type="ARBA" id="ARBA00004141"/>
    </source>
</evidence>
<feature type="transmembrane region" description="Helical" evidence="5">
    <location>
        <begin position="232"/>
        <end position="255"/>
    </location>
</feature>
<sequence>MNPIILVMALLVILTYTIGLNLKKEDFLMLIKKPVPVISGLFGQLLVLPLTAFLIAKAFSLEEVFFIGLVLIALCPGGSSSNIFTLIAKGDLALSVSLTALSSVITLFTLPFFMALCLNTFYQDTEYSSNIEFPLKNILIQNFLLMFIPIILGVFTKITFKNGSKKLSRILEKIAFPSLVLIATMFFIKNAKTISSHLDIILVAVVCLVLAAIVVSSLLSRALCQDSKTRRTIVIEVTMQNAAQAIALCVSPFAFNNEIMSIPAIIYALIMNIILLAYVALIVRKDKRIQKSA</sequence>
<dbReference type="EMBL" id="JAGFNY010000011">
    <property type="protein sequence ID" value="MBW7570178.1"/>
    <property type="molecule type" value="Genomic_DNA"/>
</dbReference>
<name>A0ABS7DFV1_9GAMM</name>
<keyword evidence="4 5" id="KW-0472">Membrane</keyword>
<feature type="transmembrane region" description="Helical" evidence="5">
    <location>
        <begin position="65"/>
        <end position="88"/>
    </location>
</feature>
<comment type="subcellular location">
    <subcellularLocation>
        <location evidence="1">Membrane</location>
        <topology evidence="1">Multi-pass membrane protein</topology>
    </subcellularLocation>
</comment>
<feature type="transmembrane region" description="Helical" evidence="5">
    <location>
        <begin position="170"/>
        <end position="188"/>
    </location>
</feature>
<evidence type="ECO:0000256" key="2">
    <source>
        <dbReference type="ARBA" id="ARBA00022692"/>
    </source>
</evidence>
<evidence type="ECO:0000313" key="6">
    <source>
        <dbReference type="EMBL" id="MBW7570178.1"/>
    </source>
</evidence>
<dbReference type="InterPro" id="IPR038770">
    <property type="entry name" value="Na+/solute_symporter_sf"/>
</dbReference>
<dbReference type="RefSeq" id="WP_219937397.1">
    <property type="nucleotide sequence ID" value="NZ_JAGFNY010000011.1"/>
</dbReference>
<keyword evidence="7" id="KW-1185">Reference proteome</keyword>
<proteinExistence type="predicted"/>
<dbReference type="Pfam" id="PF01758">
    <property type="entry name" value="SBF"/>
    <property type="match status" value="1"/>
</dbReference>
<reference evidence="6 7" key="1">
    <citation type="submission" date="2021-03" db="EMBL/GenBank/DDBJ databases">
        <title>Succinivibrio sp. nov. isolated from feces of cow.</title>
        <authorList>
            <person name="Choi J.-Y."/>
        </authorList>
    </citation>
    <scope>NUCLEOTIDE SEQUENCE [LARGE SCALE GENOMIC DNA]</scope>
    <source>
        <strain evidence="6 7">AGMB01872</strain>
    </source>
</reference>
<keyword evidence="2 5" id="KW-0812">Transmembrane</keyword>
<feature type="transmembrane region" description="Helical" evidence="5">
    <location>
        <begin position="6"/>
        <end position="23"/>
    </location>
</feature>
<feature type="transmembrane region" description="Helical" evidence="5">
    <location>
        <begin position="35"/>
        <end position="59"/>
    </location>
</feature>
<evidence type="ECO:0000313" key="7">
    <source>
        <dbReference type="Proteomes" id="UP000731465"/>
    </source>
</evidence>
<evidence type="ECO:0000256" key="5">
    <source>
        <dbReference type="SAM" id="Phobius"/>
    </source>
</evidence>
<dbReference type="PANTHER" id="PTHR10361">
    <property type="entry name" value="SODIUM-BILE ACID COTRANSPORTER"/>
    <property type="match status" value="1"/>
</dbReference>
<dbReference type="InterPro" id="IPR004710">
    <property type="entry name" value="Bilac:Na_transpt"/>
</dbReference>
<feature type="transmembrane region" description="Helical" evidence="5">
    <location>
        <begin position="138"/>
        <end position="158"/>
    </location>
</feature>
<comment type="caution">
    <text evidence="6">The sequence shown here is derived from an EMBL/GenBank/DDBJ whole genome shotgun (WGS) entry which is preliminary data.</text>
</comment>
<evidence type="ECO:0000256" key="4">
    <source>
        <dbReference type="ARBA" id="ARBA00023136"/>
    </source>
</evidence>
<feature type="transmembrane region" description="Helical" evidence="5">
    <location>
        <begin position="100"/>
        <end position="122"/>
    </location>
</feature>
<dbReference type="PANTHER" id="PTHR10361:SF28">
    <property type="entry name" value="P3 PROTEIN-RELATED"/>
    <property type="match status" value="1"/>
</dbReference>
<organism evidence="6 7">
    <name type="scientific">Succinivibrio faecicola</name>
    <dbReference type="NCBI Taxonomy" id="2820300"/>
    <lineage>
        <taxon>Bacteria</taxon>
        <taxon>Pseudomonadati</taxon>
        <taxon>Pseudomonadota</taxon>
        <taxon>Gammaproteobacteria</taxon>
        <taxon>Aeromonadales</taxon>
        <taxon>Succinivibrionaceae</taxon>
        <taxon>Succinivibrio</taxon>
    </lineage>
</organism>
<keyword evidence="3 5" id="KW-1133">Transmembrane helix</keyword>
<dbReference type="InterPro" id="IPR002657">
    <property type="entry name" value="BilAc:Na_symport/Acr3"/>
</dbReference>
<feature type="transmembrane region" description="Helical" evidence="5">
    <location>
        <begin position="261"/>
        <end position="283"/>
    </location>
</feature>
<dbReference type="Proteomes" id="UP000731465">
    <property type="component" value="Unassembled WGS sequence"/>
</dbReference>
<gene>
    <name evidence="6" type="ORF">J5V48_04645</name>
</gene>
<accession>A0ABS7DFV1</accession>